<evidence type="ECO:0000313" key="1">
    <source>
        <dbReference type="EMBL" id="OMO56149.1"/>
    </source>
</evidence>
<dbReference type="Proteomes" id="UP000188268">
    <property type="component" value="Unassembled WGS sequence"/>
</dbReference>
<comment type="caution">
    <text evidence="1">The sequence shown here is derived from an EMBL/GenBank/DDBJ whole genome shotgun (WGS) entry which is preliminary data.</text>
</comment>
<protein>
    <submittedName>
        <fullName evidence="1">Uncharacterized protein</fullName>
    </submittedName>
</protein>
<sequence>MSFNAMLGSENYHVSVALRLLDNCSTICPTTTSSPGTLSLPVTGKMGVSKNPRDFLI</sequence>
<proteinExistence type="predicted"/>
<name>A0A1R3GDJ5_COCAP</name>
<keyword evidence="2" id="KW-1185">Reference proteome</keyword>
<dbReference type="AlphaFoldDB" id="A0A1R3GDJ5"/>
<evidence type="ECO:0000313" key="2">
    <source>
        <dbReference type="Proteomes" id="UP000188268"/>
    </source>
</evidence>
<dbReference type="Gramene" id="OMO56149">
    <property type="protein sequence ID" value="OMO56149"/>
    <property type="gene ID" value="CCACVL1_26724"/>
</dbReference>
<dbReference type="EMBL" id="AWWV01014531">
    <property type="protein sequence ID" value="OMO56149.1"/>
    <property type="molecule type" value="Genomic_DNA"/>
</dbReference>
<reference evidence="1 2" key="1">
    <citation type="submission" date="2013-09" db="EMBL/GenBank/DDBJ databases">
        <title>Corchorus capsularis genome sequencing.</title>
        <authorList>
            <person name="Alam M."/>
            <person name="Haque M.S."/>
            <person name="Islam M.S."/>
            <person name="Emdad E.M."/>
            <person name="Islam M.M."/>
            <person name="Ahmed B."/>
            <person name="Halim A."/>
            <person name="Hossen Q.M.M."/>
            <person name="Hossain M.Z."/>
            <person name="Ahmed R."/>
            <person name="Khan M.M."/>
            <person name="Islam R."/>
            <person name="Rashid M.M."/>
            <person name="Khan S.A."/>
            <person name="Rahman M.S."/>
            <person name="Alam M."/>
        </authorList>
    </citation>
    <scope>NUCLEOTIDE SEQUENCE [LARGE SCALE GENOMIC DNA]</scope>
    <source>
        <strain evidence="2">cv. CVL-1</strain>
        <tissue evidence="1">Whole seedling</tissue>
    </source>
</reference>
<gene>
    <name evidence="1" type="ORF">CCACVL1_26724</name>
</gene>
<accession>A0A1R3GDJ5</accession>
<organism evidence="1 2">
    <name type="scientific">Corchorus capsularis</name>
    <name type="common">Jute</name>
    <dbReference type="NCBI Taxonomy" id="210143"/>
    <lineage>
        <taxon>Eukaryota</taxon>
        <taxon>Viridiplantae</taxon>
        <taxon>Streptophyta</taxon>
        <taxon>Embryophyta</taxon>
        <taxon>Tracheophyta</taxon>
        <taxon>Spermatophyta</taxon>
        <taxon>Magnoliopsida</taxon>
        <taxon>eudicotyledons</taxon>
        <taxon>Gunneridae</taxon>
        <taxon>Pentapetalae</taxon>
        <taxon>rosids</taxon>
        <taxon>malvids</taxon>
        <taxon>Malvales</taxon>
        <taxon>Malvaceae</taxon>
        <taxon>Grewioideae</taxon>
        <taxon>Apeibeae</taxon>
        <taxon>Corchorus</taxon>
    </lineage>
</organism>